<keyword evidence="4 7" id="KW-1133">Transmembrane helix</keyword>
<evidence type="ECO:0000256" key="6">
    <source>
        <dbReference type="SAM" id="MobiDB-lite"/>
    </source>
</evidence>
<comment type="caution">
    <text evidence="8">The sequence shown here is derived from an EMBL/GenBank/DDBJ whole genome shotgun (WGS) entry which is preliminary data.</text>
</comment>
<dbReference type="Gene3D" id="1.20.1250.20">
    <property type="entry name" value="MFS general substrate transporter like domains"/>
    <property type="match status" value="1"/>
</dbReference>
<evidence type="ECO:0000313" key="9">
    <source>
        <dbReference type="Proteomes" id="UP000487268"/>
    </source>
</evidence>
<feature type="transmembrane region" description="Helical" evidence="7">
    <location>
        <begin position="289"/>
        <end position="308"/>
    </location>
</feature>
<accession>A0A7K0C2J1</accession>
<dbReference type="Pfam" id="PF07690">
    <property type="entry name" value="MFS_1"/>
    <property type="match status" value="1"/>
</dbReference>
<feature type="transmembrane region" description="Helical" evidence="7">
    <location>
        <begin position="379"/>
        <end position="397"/>
    </location>
</feature>
<dbReference type="CDD" id="cd06173">
    <property type="entry name" value="MFS_MefA_like"/>
    <property type="match status" value="1"/>
</dbReference>
<reference evidence="8 9" key="1">
    <citation type="submission" date="2019-10" db="EMBL/GenBank/DDBJ databases">
        <title>Actinomadura rubteroloni sp. nov. and Actinomadura macrotermitis sp. nov., isolated from the gut of fungus growing-termite Macrotermes natalensis.</title>
        <authorList>
            <person name="Benndorf R."/>
            <person name="Martin K."/>
            <person name="Kuefner M."/>
            <person name="De Beer W."/>
            <person name="Kaster A.-K."/>
            <person name="Vollmers J."/>
            <person name="Poulsen M."/>
            <person name="Beemelmanns C."/>
        </authorList>
    </citation>
    <scope>NUCLEOTIDE SEQUENCE [LARGE SCALE GENOMIC DNA]</scope>
    <source>
        <strain evidence="8 9">RB68</strain>
    </source>
</reference>
<feature type="transmembrane region" description="Helical" evidence="7">
    <location>
        <begin position="112"/>
        <end position="133"/>
    </location>
</feature>
<dbReference type="InterPro" id="IPR036259">
    <property type="entry name" value="MFS_trans_sf"/>
</dbReference>
<dbReference type="AlphaFoldDB" id="A0A7K0C2J1"/>
<dbReference type="InterPro" id="IPR011701">
    <property type="entry name" value="MFS"/>
</dbReference>
<dbReference type="SUPFAM" id="SSF103473">
    <property type="entry name" value="MFS general substrate transporter"/>
    <property type="match status" value="1"/>
</dbReference>
<feature type="transmembrane region" description="Helical" evidence="7">
    <location>
        <begin position="314"/>
        <end position="336"/>
    </location>
</feature>
<protein>
    <recommendedName>
        <fullName evidence="10">MFS transporter</fullName>
    </recommendedName>
</protein>
<proteinExistence type="predicted"/>
<dbReference type="EMBL" id="WEGH01000004">
    <property type="protein sequence ID" value="MQY07643.1"/>
    <property type="molecule type" value="Genomic_DNA"/>
</dbReference>
<sequence>MSVGGRVRDAVAPLRGNPRYRRYWLAGVASSAGTAMATGAVAAAVLGQGGGAGAVAMVFFGQMLAGVLVLPVAGALADRWPRVRLIVAVELTTGVLVAAQAGLIAAGHARVLYLSLIAAAVAVASAFAQPARVGLLTHLVPDRHRPQANALNRLTHYAVITAGPALGGLVVATAGPATGIGINAASFLASGLLMLRIPAPPAPAPAGFVDELAQGWRLVVCTPWIVWSLAGSTVVVSGWTVAYGIAGATYVQTRLGGPAAWGLVASGLGAGMVAGAAIALVWTPRRAAVVSNAATLPMALPGACMAAAAPLPVIVGAVAVAAAGVSVAAVAWRSLIQQRIPEHVQGRVSAWVTLGEIGVAPLSYLLVAPATAALGLRGTLAACAALIALGSTAPLLHRSIRTLRLQRNEPEPTGKVSHGAAAAGASQPSGDHARR</sequence>
<feature type="region of interest" description="Disordered" evidence="6">
    <location>
        <begin position="409"/>
        <end position="435"/>
    </location>
</feature>
<feature type="transmembrane region" description="Helical" evidence="7">
    <location>
        <begin position="85"/>
        <end position="106"/>
    </location>
</feature>
<dbReference type="Proteomes" id="UP000487268">
    <property type="component" value="Unassembled WGS sequence"/>
</dbReference>
<evidence type="ECO:0008006" key="10">
    <source>
        <dbReference type="Google" id="ProtNLM"/>
    </source>
</evidence>
<keyword evidence="5 7" id="KW-0472">Membrane</keyword>
<feature type="transmembrane region" description="Helical" evidence="7">
    <location>
        <begin position="23"/>
        <end position="46"/>
    </location>
</feature>
<keyword evidence="9" id="KW-1185">Reference proteome</keyword>
<comment type="subcellular location">
    <subcellularLocation>
        <location evidence="1">Cell membrane</location>
        <topology evidence="1">Multi-pass membrane protein</topology>
    </subcellularLocation>
</comment>
<evidence type="ECO:0000256" key="2">
    <source>
        <dbReference type="ARBA" id="ARBA00022475"/>
    </source>
</evidence>
<evidence type="ECO:0000256" key="1">
    <source>
        <dbReference type="ARBA" id="ARBA00004651"/>
    </source>
</evidence>
<name>A0A7K0C2J1_9ACTN</name>
<feature type="transmembrane region" description="Helical" evidence="7">
    <location>
        <begin position="218"/>
        <end position="239"/>
    </location>
</feature>
<keyword evidence="2" id="KW-1003">Cell membrane</keyword>
<evidence type="ECO:0000256" key="4">
    <source>
        <dbReference type="ARBA" id="ARBA00022989"/>
    </source>
</evidence>
<dbReference type="GO" id="GO:0022857">
    <property type="term" value="F:transmembrane transporter activity"/>
    <property type="evidence" value="ECO:0007669"/>
    <property type="project" value="InterPro"/>
</dbReference>
<organism evidence="8 9">
    <name type="scientific">Actinomadura macrotermitis</name>
    <dbReference type="NCBI Taxonomy" id="2585200"/>
    <lineage>
        <taxon>Bacteria</taxon>
        <taxon>Bacillati</taxon>
        <taxon>Actinomycetota</taxon>
        <taxon>Actinomycetes</taxon>
        <taxon>Streptosporangiales</taxon>
        <taxon>Thermomonosporaceae</taxon>
        <taxon>Actinomadura</taxon>
    </lineage>
</organism>
<evidence type="ECO:0000256" key="3">
    <source>
        <dbReference type="ARBA" id="ARBA00022692"/>
    </source>
</evidence>
<feature type="transmembrane region" description="Helical" evidence="7">
    <location>
        <begin position="259"/>
        <end position="282"/>
    </location>
</feature>
<keyword evidence="3 7" id="KW-0812">Transmembrane</keyword>
<evidence type="ECO:0000313" key="8">
    <source>
        <dbReference type="EMBL" id="MQY07643.1"/>
    </source>
</evidence>
<dbReference type="PANTHER" id="PTHR23513:SF11">
    <property type="entry name" value="STAPHYLOFERRIN A TRANSPORTER"/>
    <property type="match status" value="1"/>
</dbReference>
<evidence type="ECO:0000256" key="7">
    <source>
        <dbReference type="SAM" id="Phobius"/>
    </source>
</evidence>
<gene>
    <name evidence="8" type="ORF">ACRB68_57450</name>
</gene>
<evidence type="ECO:0000256" key="5">
    <source>
        <dbReference type="ARBA" id="ARBA00023136"/>
    </source>
</evidence>
<dbReference type="GO" id="GO:0005886">
    <property type="term" value="C:plasma membrane"/>
    <property type="evidence" value="ECO:0007669"/>
    <property type="project" value="UniProtKB-SubCell"/>
</dbReference>
<dbReference type="PANTHER" id="PTHR23513">
    <property type="entry name" value="INTEGRAL MEMBRANE EFFLUX PROTEIN-RELATED"/>
    <property type="match status" value="1"/>
</dbReference>
<feature type="transmembrane region" description="Helical" evidence="7">
    <location>
        <begin position="52"/>
        <end position="73"/>
    </location>
</feature>
<feature type="transmembrane region" description="Helical" evidence="7">
    <location>
        <begin position="348"/>
        <end position="367"/>
    </location>
</feature>